<gene>
    <name evidence="2" type="ORF">ACFQ07_06305</name>
</gene>
<keyword evidence="3" id="KW-1185">Reference proteome</keyword>
<name>A0ABW3CDP5_9ACTN</name>
<dbReference type="Proteomes" id="UP001597083">
    <property type="component" value="Unassembled WGS sequence"/>
</dbReference>
<dbReference type="EMBL" id="JBHTIR010000816">
    <property type="protein sequence ID" value="MFD0851823.1"/>
    <property type="molecule type" value="Genomic_DNA"/>
</dbReference>
<feature type="non-terminal residue" evidence="2">
    <location>
        <position position="42"/>
    </location>
</feature>
<dbReference type="InterPro" id="IPR045865">
    <property type="entry name" value="ACT-like_dom_sf"/>
</dbReference>
<evidence type="ECO:0000259" key="1">
    <source>
        <dbReference type="PROSITE" id="PS51671"/>
    </source>
</evidence>
<evidence type="ECO:0000313" key="3">
    <source>
        <dbReference type="Proteomes" id="UP001597083"/>
    </source>
</evidence>
<dbReference type="PROSITE" id="PS51671">
    <property type="entry name" value="ACT"/>
    <property type="match status" value="1"/>
</dbReference>
<evidence type="ECO:0000313" key="2">
    <source>
        <dbReference type="EMBL" id="MFD0851823.1"/>
    </source>
</evidence>
<dbReference type="Pfam" id="PF01842">
    <property type="entry name" value="ACT"/>
    <property type="match status" value="1"/>
</dbReference>
<accession>A0ABW3CDP5</accession>
<proteinExistence type="predicted"/>
<organism evidence="2 3">
    <name type="scientific">Actinomadura adrarensis</name>
    <dbReference type="NCBI Taxonomy" id="1819600"/>
    <lineage>
        <taxon>Bacteria</taxon>
        <taxon>Bacillati</taxon>
        <taxon>Actinomycetota</taxon>
        <taxon>Actinomycetes</taxon>
        <taxon>Streptosporangiales</taxon>
        <taxon>Thermomonosporaceae</taxon>
        <taxon>Actinomadura</taxon>
    </lineage>
</organism>
<comment type="caution">
    <text evidence="2">The sequence shown here is derived from an EMBL/GenBank/DDBJ whole genome shotgun (WGS) entry which is preliminary data.</text>
</comment>
<protein>
    <submittedName>
        <fullName evidence="2">ACT domain-containing protein</fullName>
    </submittedName>
</protein>
<sequence length="42" mass="4513">MLLRIRVRLPDRPGSLGKVARILGAAGADVAQMAVLERDNGR</sequence>
<reference evidence="3" key="1">
    <citation type="journal article" date="2019" name="Int. J. Syst. Evol. Microbiol.">
        <title>The Global Catalogue of Microorganisms (GCM) 10K type strain sequencing project: providing services to taxonomists for standard genome sequencing and annotation.</title>
        <authorList>
            <consortium name="The Broad Institute Genomics Platform"/>
            <consortium name="The Broad Institute Genome Sequencing Center for Infectious Disease"/>
            <person name="Wu L."/>
            <person name="Ma J."/>
        </authorList>
    </citation>
    <scope>NUCLEOTIDE SEQUENCE [LARGE SCALE GENOMIC DNA]</scope>
    <source>
        <strain evidence="3">JCM 31696</strain>
    </source>
</reference>
<dbReference type="SUPFAM" id="SSF55021">
    <property type="entry name" value="ACT-like"/>
    <property type="match status" value="1"/>
</dbReference>
<dbReference type="InterPro" id="IPR002912">
    <property type="entry name" value="ACT_dom"/>
</dbReference>
<feature type="domain" description="ACT" evidence="1">
    <location>
        <begin position="4"/>
        <end position="42"/>
    </location>
</feature>
<dbReference type="Gene3D" id="3.30.70.260">
    <property type="match status" value="1"/>
</dbReference>